<sequence length="291" mass="33571">MFYENKPDFFLLYNETTPLQYPLHIHSYIEYVHVISGLIEMQIGDEVYTLKPGDIAFIFPNVPHKYHTLSASHDTQFYIMNSSVDILPMHKMELLGKYPHMPVVHPDPLHKDVLYAERRLFEITLEEENTPLISSLTSLILCHIFPLLQLNDFENTPPLDLTCKIIAYIGNNFQEEITLPLLAKKFGIGKYTLSRIFSNVLGISLPSYLNSLRIEYAVYLLQRTDMDIINVAIESGYHNQQTFNRIFKNAKGCTPKEYRQSHRQAVTRQLNTGLNSSRQESCGAYNPLNNP</sequence>
<protein>
    <submittedName>
        <fullName evidence="6">AraC family transcriptional regulator</fullName>
    </submittedName>
</protein>
<dbReference type="InterPro" id="IPR013096">
    <property type="entry name" value="Cupin_2"/>
</dbReference>
<keyword evidence="7" id="KW-1185">Reference proteome</keyword>
<dbReference type="GO" id="GO:0003700">
    <property type="term" value="F:DNA-binding transcription factor activity"/>
    <property type="evidence" value="ECO:0007669"/>
    <property type="project" value="InterPro"/>
</dbReference>
<dbReference type="AlphaFoldDB" id="A0A3A9AXL7"/>
<feature type="domain" description="HTH araC/xylS-type" evidence="5">
    <location>
        <begin position="163"/>
        <end position="261"/>
    </location>
</feature>
<dbReference type="OrthoDB" id="9799319at2"/>
<dbReference type="PANTHER" id="PTHR43280">
    <property type="entry name" value="ARAC-FAMILY TRANSCRIPTIONAL REGULATOR"/>
    <property type="match status" value="1"/>
</dbReference>
<dbReference type="InterPro" id="IPR018062">
    <property type="entry name" value="HTH_AraC-typ_CS"/>
</dbReference>
<dbReference type="SUPFAM" id="SSF51215">
    <property type="entry name" value="Regulatory protein AraC"/>
    <property type="match status" value="1"/>
</dbReference>
<dbReference type="InterPro" id="IPR037923">
    <property type="entry name" value="HTH-like"/>
</dbReference>
<dbReference type="SMART" id="SM00342">
    <property type="entry name" value="HTH_ARAC"/>
    <property type="match status" value="1"/>
</dbReference>
<dbReference type="InterPro" id="IPR020449">
    <property type="entry name" value="Tscrpt_reg_AraC-type_HTH"/>
</dbReference>
<organism evidence="6 7">
    <name type="scientific">Parablautia intestinalis</name>
    <dbReference type="NCBI Taxonomy" id="2320100"/>
    <lineage>
        <taxon>Bacteria</taxon>
        <taxon>Bacillati</taxon>
        <taxon>Bacillota</taxon>
        <taxon>Clostridia</taxon>
        <taxon>Lachnospirales</taxon>
        <taxon>Lachnospiraceae</taxon>
        <taxon>Parablautia</taxon>
    </lineage>
</organism>
<name>A0A3A9AXL7_9FIRM</name>
<dbReference type="Pfam" id="PF07883">
    <property type="entry name" value="Cupin_2"/>
    <property type="match status" value="1"/>
</dbReference>
<dbReference type="Gene3D" id="2.60.120.10">
    <property type="entry name" value="Jelly Rolls"/>
    <property type="match status" value="1"/>
</dbReference>
<evidence type="ECO:0000313" key="7">
    <source>
        <dbReference type="Proteomes" id="UP000280696"/>
    </source>
</evidence>
<accession>A0A3A9AXL7</accession>
<keyword evidence="2" id="KW-0238">DNA-binding</keyword>
<evidence type="ECO:0000256" key="2">
    <source>
        <dbReference type="ARBA" id="ARBA00023125"/>
    </source>
</evidence>
<feature type="compositionally biased region" description="Polar residues" evidence="4">
    <location>
        <begin position="270"/>
        <end position="280"/>
    </location>
</feature>
<dbReference type="RefSeq" id="WP_120467970.1">
    <property type="nucleotide sequence ID" value="NZ_RAYQ01000005.1"/>
</dbReference>
<evidence type="ECO:0000259" key="5">
    <source>
        <dbReference type="PROSITE" id="PS01124"/>
    </source>
</evidence>
<gene>
    <name evidence="6" type="ORF">D7V94_06400</name>
</gene>
<proteinExistence type="predicted"/>
<reference evidence="6 7" key="1">
    <citation type="submission" date="2018-09" db="EMBL/GenBank/DDBJ databases">
        <title>Murine metabolic-syndrome-specific gut microbial biobank.</title>
        <authorList>
            <person name="Liu C."/>
        </authorList>
    </citation>
    <scope>NUCLEOTIDE SEQUENCE [LARGE SCALE GENOMIC DNA]</scope>
    <source>
        <strain evidence="6 7">0.1xD8-82</strain>
    </source>
</reference>
<comment type="caution">
    <text evidence="6">The sequence shown here is derived from an EMBL/GenBank/DDBJ whole genome shotgun (WGS) entry which is preliminary data.</text>
</comment>
<dbReference type="InterPro" id="IPR018060">
    <property type="entry name" value="HTH_AraC"/>
</dbReference>
<dbReference type="EMBL" id="RAYQ01000005">
    <property type="protein sequence ID" value="RKI92311.1"/>
    <property type="molecule type" value="Genomic_DNA"/>
</dbReference>
<evidence type="ECO:0000256" key="4">
    <source>
        <dbReference type="SAM" id="MobiDB-lite"/>
    </source>
</evidence>
<dbReference type="GO" id="GO:0043565">
    <property type="term" value="F:sequence-specific DNA binding"/>
    <property type="evidence" value="ECO:0007669"/>
    <property type="project" value="InterPro"/>
</dbReference>
<evidence type="ECO:0000256" key="1">
    <source>
        <dbReference type="ARBA" id="ARBA00023015"/>
    </source>
</evidence>
<dbReference type="PRINTS" id="PR00032">
    <property type="entry name" value="HTHARAC"/>
</dbReference>
<evidence type="ECO:0000256" key="3">
    <source>
        <dbReference type="ARBA" id="ARBA00023163"/>
    </source>
</evidence>
<keyword evidence="3" id="KW-0804">Transcription</keyword>
<dbReference type="InterPro" id="IPR014710">
    <property type="entry name" value="RmlC-like_jellyroll"/>
</dbReference>
<dbReference type="Pfam" id="PF12833">
    <property type="entry name" value="HTH_18"/>
    <property type="match status" value="1"/>
</dbReference>
<dbReference type="Proteomes" id="UP000280696">
    <property type="component" value="Unassembled WGS sequence"/>
</dbReference>
<dbReference type="PROSITE" id="PS00041">
    <property type="entry name" value="HTH_ARAC_FAMILY_1"/>
    <property type="match status" value="1"/>
</dbReference>
<feature type="region of interest" description="Disordered" evidence="4">
    <location>
        <begin position="270"/>
        <end position="291"/>
    </location>
</feature>
<evidence type="ECO:0000313" key="6">
    <source>
        <dbReference type="EMBL" id="RKI92311.1"/>
    </source>
</evidence>
<keyword evidence="1" id="KW-0805">Transcription regulation</keyword>
<dbReference type="PROSITE" id="PS01124">
    <property type="entry name" value="HTH_ARAC_FAMILY_2"/>
    <property type="match status" value="1"/>
</dbReference>
<dbReference type="SUPFAM" id="SSF46689">
    <property type="entry name" value="Homeodomain-like"/>
    <property type="match status" value="2"/>
</dbReference>
<dbReference type="InterPro" id="IPR009057">
    <property type="entry name" value="Homeodomain-like_sf"/>
</dbReference>
<dbReference type="Gene3D" id="1.10.10.60">
    <property type="entry name" value="Homeodomain-like"/>
    <property type="match status" value="2"/>
</dbReference>
<dbReference type="PANTHER" id="PTHR43280:SF2">
    <property type="entry name" value="HTH-TYPE TRANSCRIPTIONAL REGULATOR EXSA"/>
    <property type="match status" value="1"/>
</dbReference>